<keyword evidence="2" id="KW-0812">Transmembrane</keyword>
<protein>
    <recommendedName>
        <fullName evidence="3">LiaI-LiaF-like transmembrane region domain-containing protein</fullName>
    </recommendedName>
</protein>
<feature type="transmembrane region" description="Helical" evidence="2">
    <location>
        <begin position="6"/>
        <end position="27"/>
    </location>
</feature>
<feature type="transmembrane region" description="Helical" evidence="2">
    <location>
        <begin position="58"/>
        <end position="75"/>
    </location>
</feature>
<keyword evidence="2" id="KW-0472">Membrane</keyword>
<feature type="region of interest" description="Disordered" evidence="1">
    <location>
        <begin position="97"/>
        <end position="116"/>
    </location>
</feature>
<keyword evidence="2" id="KW-1133">Transmembrane helix</keyword>
<reference evidence="5" key="1">
    <citation type="submission" date="2018-02" db="EMBL/GenBank/DDBJ databases">
        <title>Genome sequencing of Solimonas sp. HR-BB.</title>
        <authorList>
            <person name="Lee Y."/>
            <person name="Jeon C.O."/>
        </authorList>
    </citation>
    <scope>NUCLEOTIDE SEQUENCE [LARGE SCALE GENOMIC DNA]</scope>
    <source>
        <strain evidence="5">HR-U</strain>
    </source>
</reference>
<organism evidence="4 5">
    <name type="scientific">Siphonobacter curvatus</name>
    <dbReference type="NCBI Taxonomy" id="2094562"/>
    <lineage>
        <taxon>Bacteria</taxon>
        <taxon>Pseudomonadati</taxon>
        <taxon>Bacteroidota</taxon>
        <taxon>Cytophagia</taxon>
        <taxon>Cytophagales</taxon>
        <taxon>Cytophagaceae</taxon>
        <taxon>Siphonobacter</taxon>
    </lineage>
</organism>
<proteinExistence type="predicted"/>
<dbReference type="InterPro" id="IPR043726">
    <property type="entry name" value="LiaI-LiaF-like_TM1"/>
</dbReference>
<gene>
    <name evidence="4" type="ORF">C5O19_14125</name>
</gene>
<sequence length="321" mass="35682">MNAKNLLLGGFFVLLGILFLGRNLGWFDFHFGELFRLWPLLFVVLGVNMIWGKSNRNVTVATLILLAICVPLFIATKVRDRVRDNIHWNGSWDDDDHDDEAEESYENRDSERSGGKQYLAEPMTDSINAASFQLEGGAAEFTMGTTDKQLVEADGDLDMGNLSLKSTSVNGASEVILSMKGRKKWNWDDEHSHNNVAVRLNPQPLWNLDMKVGAGKADFDLTPFKVSKVSLHTGATEMDLKLGDKTDQTDVEVNAGVASVKIKVPQSVGCRITTRGALTEKDFNGFTRQGDAYETPGYAGAKKKINIRFEGGIAEWKVERY</sequence>
<evidence type="ECO:0000256" key="1">
    <source>
        <dbReference type="SAM" id="MobiDB-lite"/>
    </source>
</evidence>
<feature type="domain" description="LiaI-LiaF-like transmembrane region" evidence="3">
    <location>
        <begin position="7"/>
        <end position="50"/>
    </location>
</feature>
<dbReference type="OrthoDB" id="941984at2"/>
<dbReference type="AlphaFoldDB" id="A0A2S7ISK8"/>
<dbReference type="EMBL" id="PTRA01000001">
    <property type="protein sequence ID" value="PQA60703.1"/>
    <property type="molecule type" value="Genomic_DNA"/>
</dbReference>
<dbReference type="Pfam" id="PF18917">
    <property type="entry name" value="LiaI-LiaF-like_TM1"/>
    <property type="match status" value="1"/>
</dbReference>
<evidence type="ECO:0000259" key="3">
    <source>
        <dbReference type="Pfam" id="PF18917"/>
    </source>
</evidence>
<evidence type="ECO:0000313" key="4">
    <source>
        <dbReference type="EMBL" id="PQA60703.1"/>
    </source>
</evidence>
<comment type="caution">
    <text evidence="4">The sequence shown here is derived from an EMBL/GenBank/DDBJ whole genome shotgun (WGS) entry which is preliminary data.</text>
</comment>
<evidence type="ECO:0000256" key="2">
    <source>
        <dbReference type="SAM" id="Phobius"/>
    </source>
</evidence>
<accession>A0A2S7ISK8</accession>
<feature type="compositionally biased region" description="Basic and acidic residues" evidence="1">
    <location>
        <begin position="105"/>
        <end position="114"/>
    </location>
</feature>
<feature type="transmembrane region" description="Helical" evidence="2">
    <location>
        <begin position="34"/>
        <end position="52"/>
    </location>
</feature>
<dbReference type="Proteomes" id="UP000239590">
    <property type="component" value="Unassembled WGS sequence"/>
</dbReference>
<dbReference type="RefSeq" id="WP_104713261.1">
    <property type="nucleotide sequence ID" value="NZ_PTRA01000001.1"/>
</dbReference>
<name>A0A2S7ISK8_9BACT</name>
<keyword evidence="5" id="KW-1185">Reference proteome</keyword>
<evidence type="ECO:0000313" key="5">
    <source>
        <dbReference type="Proteomes" id="UP000239590"/>
    </source>
</evidence>